<accession>A0A183MIQ8</accession>
<sequence length="151" mass="17180">MDYEDLHICLEARNTSDNSARLSHTREQMHKTTNSVTSASASVGLNKHKGKRKILKYNTENTNTISLDREAVEEVETSIYLDSIINQQGGSDSNVSASIVKAMTAFLQLKNIWNSKEMSVNQYQSHNLQYKRQDSQFYCTELKRGELIQTS</sequence>
<organism evidence="1 2">
    <name type="scientific">Schistosoma margrebowiei</name>
    <dbReference type="NCBI Taxonomy" id="48269"/>
    <lineage>
        <taxon>Eukaryota</taxon>
        <taxon>Metazoa</taxon>
        <taxon>Spiralia</taxon>
        <taxon>Lophotrochozoa</taxon>
        <taxon>Platyhelminthes</taxon>
        <taxon>Trematoda</taxon>
        <taxon>Digenea</taxon>
        <taxon>Strigeidida</taxon>
        <taxon>Schistosomatoidea</taxon>
        <taxon>Schistosomatidae</taxon>
        <taxon>Schistosoma</taxon>
    </lineage>
</organism>
<protein>
    <submittedName>
        <fullName evidence="1">Uncharacterized protein</fullName>
    </submittedName>
</protein>
<dbReference type="Proteomes" id="UP000277204">
    <property type="component" value="Unassembled WGS sequence"/>
</dbReference>
<evidence type="ECO:0000313" key="2">
    <source>
        <dbReference type="Proteomes" id="UP000277204"/>
    </source>
</evidence>
<dbReference type="AlphaFoldDB" id="A0A183MIQ8"/>
<proteinExistence type="predicted"/>
<evidence type="ECO:0000313" key="1">
    <source>
        <dbReference type="EMBL" id="VDP19514.1"/>
    </source>
</evidence>
<keyword evidence="2" id="KW-1185">Reference proteome</keyword>
<dbReference type="EMBL" id="UZAI01017028">
    <property type="protein sequence ID" value="VDP19514.1"/>
    <property type="molecule type" value="Genomic_DNA"/>
</dbReference>
<name>A0A183MIQ8_9TREM</name>
<gene>
    <name evidence="1" type="ORF">SMRZ_LOCUS15933</name>
</gene>
<reference evidence="1 2" key="1">
    <citation type="submission" date="2018-11" db="EMBL/GenBank/DDBJ databases">
        <authorList>
            <consortium name="Pathogen Informatics"/>
        </authorList>
    </citation>
    <scope>NUCLEOTIDE SEQUENCE [LARGE SCALE GENOMIC DNA]</scope>
    <source>
        <strain evidence="1 2">Zambia</strain>
    </source>
</reference>